<dbReference type="InterPro" id="IPR052432">
    <property type="entry name" value="PITP/CRAL-TRIO"/>
</dbReference>
<evidence type="ECO:0000313" key="4">
    <source>
        <dbReference type="Proteomes" id="UP000310158"/>
    </source>
</evidence>
<dbReference type="InterPro" id="IPR036865">
    <property type="entry name" value="CRAL-TRIO_dom_sf"/>
</dbReference>
<dbReference type="EMBL" id="SGPL01000065">
    <property type="protein sequence ID" value="THH18745.1"/>
    <property type="molecule type" value="Genomic_DNA"/>
</dbReference>
<protein>
    <recommendedName>
        <fullName evidence="2">CRAL-TRIO domain-containing protein</fullName>
    </recommendedName>
</protein>
<dbReference type="PANTHER" id="PTHR46590">
    <property type="entry name" value="PHOSPHATIDYLINOSITOL TRANSFER PROTEIN CSR1-RELATED"/>
    <property type="match status" value="1"/>
</dbReference>
<evidence type="ECO:0000256" key="1">
    <source>
        <dbReference type="SAM" id="MobiDB-lite"/>
    </source>
</evidence>
<evidence type="ECO:0000259" key="2">
    <source>
        <dbReference type="PROSITE" id="PS50191"/>
    </source>
</evidence>
<evidence type="ECO:0000313" key="3">
    <source>
        <dbReference type="EMBL" id="THH18745.1"/>
    </source>
</evidence>
<dbReference type="Proteomes" id="UP000310158">
    <property type="component" value="Unassembled WGS sequence"/>
</dbReference>
<dbReference type="Gene3D" id="3.40.525.10">
    <property type="entry name" value="CRAL-TRIO lipid binding domain"/>
    <property type="match status" value="1"/>
</dbReference>
<dbReference type="SUPFAM" id="SSF52087">
    <property type="entry name" value="CRAL/TRIO domain"/>
    <property type="match status" value="1"/>
</dbReference>
<dbReference type="InterPro" id="IPR001251">
    <property type="entry name" value="CRAL-TRIO_dom"/>
</dbReference>
<feature type="domain" description="CRAL-TRIO" evidence="2">
    <location>
        <begin position="93"/>
        <end position="263"/>
    </location>
</feature>
<sequence>MDISTPLRFDHDQLKLLYFENLELLSDFQTKLREQILPNVVDELELNDEDTRMAKRVAHGRSIFRMLKVNIIITRPQEVETMRTTLLWRITNLPVIPSTYGPADLLYCLPPPAHDVLDRPILILRPASLNDFSDSIKDYLLYVIENLRAHLQDINSSLRDCSEYPVLQYIIIIDMTNVSLRSMNVDLLGWYIREIVPRFPGLLGAVFMINYTWTHAGLWNFAKRVLPENALSKVFFPSMEALYDVVPLSSLPQDYGGRLPLLKDLPNILGVPANPSSPAVPPRTDSDYPPRYSHPKPAAATQISPRSRYNPFFGYPVMPTSSRSGSFVPHLHHGRQRKRDLVRTLAVLWWERWKTSITLSLLLLLASCIVRIANRRRHLTR</sequence>
<name>A0A4S4M1K3_9AGAM</name>
<accession>A0A4S4M1K3</accession>
<dbReference type="SMART" id="SM00516">
    <property type="entry name" value="SEC14"/>
    <property type="match status" value="1"/>
</dbReference>
<dbReference type="CDD" id="cd00170">
    <property type="entry name" value="SEC14"/>
    <property type="match status" value="1"/>
</dbReference>
<feature type="region of interest" description="Disordered" evidence="1">
    <location>
        <begin position="273"/>
        <end position="302"/>
    </location>
</feature>
<keyword evidence="4" id="KW-1185">Reference proteome</keyword>
<reference evidence="3 4" key="1">
    <citation type="submission" date="2019-02" db="EMBL/GenBank/DDBJ databases">
        <title>Genome sequencing of the rare red list fungi Bondarzewia mesenterica.</title>
        <authorList>
            <person name="Buettner E."/>
            <person name="Kellner H."/>
        </authorList>
    </citation>
    <scope>NUCLEOTIDE SEQUENCE [LARGE SCALE GENOMIC DNA]</scope>
    <source>
        <strain evidence="3 4">DSM 108281</strain>
    </source>
</reference>
<dbReference type="PROSITE" id="PS50191">
    <property type="entry name" value="CRAL_TRIO"/>
    <property type="match status" value="1"/>
</dbReference>
<dbReference type="Pfam" id="PF00650">
    <property type="entry name" value="CRAL_TRIO"/>
    <property type="match status" value="1"/>
</dbReference>
<gene>
    <name evidence="3" type="ORF">EW146_g2286</name>
</gene>
<organism evidence="3 4">
    <name type="scientific">Bondarzewia mesenterica</name>
    <dbReference type="NCBI Taxonomy" id="1095465"/>
    <lineage>
        <taxon>Eukaryota</taxon>
        <taxon>Fungi</taxon>
        <taxon>Dikarya</taxon>
        <taxon>Basidiomycota</taxon>
        <taxon>Agaricomycotina</taxon>
        <taxon>Agaricomycetes</taxon>
        <taxon>Russulales</taxon>
        <taxon>Bondarzewiaceae</taxon>
        <taxon>Bondarzewia</taxon>
    </lineage>
</organism>
<dbReference type="OrthoDB" id="75724at2759"/>
<proteinExistence type="predicted"/>
<comment type="caution">
    <text evidence="3">The sequence shown here is derived from an EMBL/GenBank/DDBJ whole genome shotgun (WGS) entry which is preliminary data.</text>
</comment>
<dbReference type="AlphaFoldDB" id="A0A4S4M1K3"/>
<dbReference type="PANTHER" id="PTHR46590:SF4">
    <property type="entry name" value="CRAL-TRIO DOMAIN-CONTAINING PROTEIN"/>
    <property type="match status" value="1"/>
</dbReference>